<evidence type="ECO:0000313" key="4">
    <source>
        <dbReference type="Proteomes" id="UP001165074"/>
    </source>
</evidence>
<keyword evidence="2" id="KW-1133">Transmembrane helix</keyword>
<dbReference type="Proteomes" id="UP001165074">
    <property type="component" value="Unassembled WGS sequence"/>
</dbReference>
<protein>
    <submittedName>
        <fullName evidence="3">Uncharacterized protein</fullName>
    </submittedName>
</protein>
<accession>A0A9W6W0H3</accession>
<dbReference type="Gene3D" id="2.60.120.200">
    <property type="match status" value="1"/>
</dbReference>
<feature type="transmembrane region" description="Helical" evidence="2">
    <location>
        <begin position="161"/>
        <end position="182"/>
    </location>
</feature>
<organism evidence="3 4">
    <name type="scientific">Actinoallomurus iriomotensis</name>
    <dbReference type="NCBI Taxonomy" id="478107"/>
    <lineage>
        <taxon>Bacteria</taxon>
        <taxon>Bacillati</taxon>
        <taxon>Actinomycetota</taxon>
        <taxon>Actinomycetes</taxon>
        <taxon>Streptosporangiales</taxon>
        <taxon>Thermomonosporaceae</taxon>
        <taxon>Actinoallomurus</taxon>
    </lineage>
</organism>
<sequence>MVTGGHGVRMQDDYVNDTAVPPGPVSPTSARRLRLDRSGDTITGYASADGTHWTTVGTTHLSGLGSTAQVGLFVASPPSVHGMGTRGSVSTAVFEDLRGSWAGDDWTGDQVGAESPTFSGYPPNMSGSFTGSDARLTVTGAGDIAPAVRDTLPTGGTLTDILTGTFAALIAVIVVGALFVTTEYRRGLIHVTLAAGPGRSRVLVAKAIVLGAVTFVTGLAGAVVAIPLGERLARANGVYVFPVTSSTELRVELGIAALLATASILALSVGTIVRHGAGAVTTVIGAIVLPYILIANPFMPASVSNWLARVTPAAAFAVQQTLVTYHQVTSIYTPYDGYYPLAPWAGFAVLAGYALTSLAIAAVLLRRRDA</sequence>
<name>A0A9W6W0H3_9ACTN</name>
<feature type="transmembrane region" description="Helical" evidence="2">
    <location>
        <begin position="344"/>
        <end position="365"/>
    </location>
</feature>
<proteinExistence type="predicted"/>
<feature type="transmembrane region" description="Helical" evidence="2">
    <location>
        <begin position="249"/>
        <end position="269"/>
    </location>
</feature>
<gene>
    <name evidence="3" type="ORF">Airi02_048440</name>
</gene>
<dbReference type="AlphaFoldDB" id="A0A9W6W0H3"/>
<comment type="caution">
    <text evidence="3">The sequence shown here is derived from an EMBL/GenBank/DDBJ whole genome shotgun (WGS) entry which is preliminary data.</text>
</comment>
<keyword evidence="2" id="KW-0812">Transmembrane</keyword>
<evidence type="ECO:0000256" key="1">
    <source>
        <dbReference type="SAM" id="MobiDB-lite"/>
    </source>
</evidence>
<feature type="region of interest" description="Disordered" evidence="1">
    <location>
        <begin position="1"/>
        <end position="29"/>
    </location>
</feature>
<evidence type="ECO:0000313" key="3">
    <source>
        <dbReference type="EMBL" id="GLY86915.1"/>
    </source>
</evidence>
<dbReference type="GO" id="GO:0140359">
    <property type="term" value="F:ABC-type transporter activity"/>
    <property type="evidence" value="ECO:0007669"/>
    <property type="project" value="InterPro"/>
</dbReference>
<evidence type="ECO:0000256" key="2">
    <source>
        <dbReference type="SAM" id="Phobius"/>
    </source>
</evidence>
<dbReference type="GO" id="GO:0005886">
    <property type="term" value="C:plasma membrane"/>
    <property type="evidence" value="ECO:0007669"/>
    <property type="project" value="UniProtKB-SubCell"/>
</dbReference>
<feature type="transmembrane region" description="Helical" evidence="2">
    <location>
        <begin position="203"/>
        <end position="229"/>
    </location>
</feature>
<reference evidence="3" key="1">
    <citation type="submission" date="2023-03" db="EMBL/GenBank/DDBJ databases">
        <title>Actinoallomurus iriomotensis NBRC 103684.</title>
        <authorList>
            <person name="Ichikawa N."/>
            <person name="Sato H."/>
            <person name="Tonouchi N."/>
        </authorList>
    </citation>
    <scope>NUCLEOTIDE SEQUENCE</scope>
    <source>
        <strain evidence="3">NBRC 103684</strain>
    </source>
</reference>
<dbReference type="InterPro" id="IPR013320">
    <property type="entry name" value="ConA-like_dom_sf"/>
</dbReference>
<keyword evidence="4" id="KW-1185">Reference proteome</keyword>
<keyword evidence="2" id="KW-0472">Membrane</keyword>
<dbReference type="RefSeq" id="WP_285575531.1">
    <property type="nucleotide sequence ID" value="NZ_BSTK01000007.1"/>
</dbReference>
<dbReference type="EMBL" id="BSTK01000007">
    <property type="protein sequence ID" value="GLY86915.1"/>
    <property type="molecule type" value="Genomic_DNA"/>
</dbReference>
<dbReference type="SUPFAM" id="SSF49899">
    <property type="entry name" value="Concanavalin A-like lectins/glucanases"/>
    <property type="match status" value="1"/>
</dbReference>
<feature type="transmembrane region" description="Helical" evidence="2">
    <location>
        <begin position="276"/>
        <end position="294"/>
    </location>
</feature>